<reference evidence="2 3" key="1">
    <citation type="journal article" date="2021" name="Commun. Biol.">
        <title>The genome of Shorea leprosula (Dipterocarpaceae) highlights the ecological relevance of drought in aseasonal tropical rainforests.</title>
        <authorList>
            <person name="Ng K.K.S."/>
            <person name="Kobayashi M.J."/>
            <person name="Fawcett J.A."/>
            <person name="Hatakeyama M."/>
            <person name="Paape T."/>
            <person name="Ng C.H."/>
            <person name="Ang C.C."/>
            <person name="Tnah L.H."/>
            <person name="Lee C.T."/>
            <person name="Nishiyama T."/>
            <person name="Sese J."/>
            <person name="O'Brien M.J."/>
            <person name="Copetti D."/>
            <person name="Mohd Noor M.I."/>
            <person name="Ong R.C."/>
            <person name="Putra M."/>
            <person name="Sireger I.Z."/>
            <person name="Indrioko S."/>
            <person name="Kosugi Y."/>
            <person name="Izuno A."/>
            <person name="Isagi Y."/>
            <person name="Lee S.L."/>
            <person name="Shimizu K.K."/>
        </authorList>
    </citation>
    <scope>NUCLEOTIDE SEQUENCE [LARGE SCALE GENOMIC DNA]</scope>
    <source>
        <strain evidence="2">214</strain>
    </source>
</reference>
<sequence>MVIVSHSIKMVSRLFRIRDYITIIEYSLFFGGGEGGAGRGGEGVGANVTPGDHAAFLSKGENP</sequence>
<proteinExistence type="predicted"/>
<accession>A0AAV5L933</accession>
<dbReference type="Proteomes" id="UP001054252">
    <property type="component" value="Unassembled WGS sequence"/>
</dbReference>
<feature type="region of interest" description="Disordered" evidence="1">
    <location>
        <begin position="40"/>
        <end position="63"/>
    </location>
</feature>
<evidence type="ECO:0000313" key="2">
    <source>
        <dbReference type="EMBL" id="GKV33614.1"/>
    </source>
</evidence>
<protein>
    <submittedName>
        <fullName evidence="2">Uncharacterized protein</fullName>
    </submittedName>
</protein>
<dbReference type="EMBL" id="BPVZ01000101">
    <property type="protein sequence ID" value="GKV33614.1"/>
    <property type="molecule type" value="Genomic_DNA"/>
</dbReference>
<gene>
    <name evidence="2" type="ORF">SLEP1_g42099</name>
</gene>
<keyword evidence="3" id="KW-1185">Reference proteome</keyword>
<dbReference type="AlphaFoldDB" id="A0AAV5L933"/>
<comment type="caution">
    <text evidence="2">The sequence shown here is derived from an EMBL/GenBank/DDBJ whole genome shotgun (WGS) entry which is preliminary data.</text>
</comment>
<organism evidence="2 3">
    <name type="scientific">Rubroshorea leprosula</name>
    <dbReference type="NCBI Taxonomy" id="152421"/>
    <lineage>
        <taxon>Eukaryota</taxon>
        <taxon>Viridiplantae</taxon>
        <taxon>Streptophyta</taxon>
        <taxon>Embryophyta</taxon>
        <taxon>Tracheophyta</taxon>
        <taxon>Spermatophyta</taxon>
        <taxon>Magnoliopsida</taxon>
        <taxon>eudicotyledons</taxon>
        <taxon>Gunneridae</taxon>
        <taxon>Pentapetalae</taxon>
        <taxon>rosids</taxon>
        <taxon>malvids</taxon>
        <taxon>Malvales</taxon>
        <taxon>Dipterocarpaceae</taxon>
        <taxon>Rubroshorea</taxon>
    </lineage>
</organism>
<evidence type="ECO:0000313" key="3">
    <source>
        <dbReference type="Proteomes" id="UP001054252"/>
    </source>
</evidence>
<evidence type="ECO:0000256" key="1">
    <source>
        <dbReference type="SAM" id="MobiDB-lite"/>
    </source>
</evidence>
<name>A0AAV5L933_9ROSI</name>